<dbReference type="SUPFAM" id="SSF49452">
    <property type="entry name" value="Starch-binding domain-like"/>
    <property type="match status" value="1"/>
</dbReference>
<evidence type="ECO:0000256" key="2">
    <source>
        <dbReference type="ARBA" id="ARBA00022448"/>
    </source>
</evidence>
<evidence type="ECO:0000259" key="9">
    <source>
        <dbReference type="Pfam" id="PF00593"/>
    </source>
</evidence>
<feature type="domain" description="TonB-dependent receptor-like beta-barrel" evidence="9">
    <location>
        <begin position="365"/>
        <end position="904"/>
    </location>
</feature>
<dbReference type="EMBL" id="UINC01000760">
    <property type="protein sequence ID" value="SUZ60702.1"/>
    <property type="molecule type" value="Genomic_DNA"/>
</dbReference>
<evidence type="ECO:0000256" key="7">
    <source>
        <dbReference type="ARBA" id="ARBA00023170"/>
    </source>
</evidence>
<dbReference type="GO" id="GO:0015344">
    <property type="term" value="F:siderophore uptake transmembrane transporter activity"/>
    <property type="evidence" value="ECO:0007669"/>
    <property type="project" value="TreeGrafter"/>
</dbReference>
<comment type="subcellular location">
    <subcellularLocation>
        <location evidence="1">Cell outer membrane</location>
        <topology evidence="1">Multi-pass membrane protein</topology>
    </subcellularLocation>
</comment>
<keyword evidence="5" id="KW-0798">TonB box</keyword>
<dbReference type="PROSITE" id="PS52016">
    <property type="entry name" value="TONB_DEPENDENT_REC_3"/>
    <property type="match status" value="1"/>
</dbReference>
<keyword evidence="6" id="KW-0472">Membrane</keyword>
<dbReference type="Pfam" id="PF13715">
    <property type="entry name" value="CarbopepD_reg_2"/>
    <property type="match status" value="1"/>
</dbReference>
<dbReference type="GO" id="GO:0044718">
    <property type="term" value="P:siderophore transmembrane transport"/>
    <property type="evidence" value="ECO:0007669"/>
    <property type="project" value="TreeGrafter"/>
</dbReference>
<gene>
    <name evidence="11" type="ORF">METZ01_LOCUS13556</name>
</gene>
<reference evidence="11" key="1">
    <citation type="submission" date="2018-05" db="EMBL/GenBank/DDBJ databases">
        <authorList>
            <person name="Lanie J.A."/>
            <person name="Ng W.-L."/>
            <person name="Kazmierczak K.M."/>
            <person name="Andrzejewski T.M."/>
            <person name="Davidsen T.M."/>
            <person name="Wayne K.J."/>
            <person name="Tettelin H."/>
            <person name="Glass J.I."/>
            <person name="Rusch D."/>
            <person name="Podicherti R."/>
            <person name="Tsui H.-C.T."/>
            <person name="Winkler M.E."/>
        </authorList>
    </citation>
    <scope>NUCLEOTIDE SEQUENCE</scope>
</reference>
<evidence type="ECO:0000256" key="4">
    <source>
        <dbReference type="ARBA" id="ARBA00022729"/>
    </source>
</evidence>
<evidence type="ECO:0000256" key="8">
    <source>
        <dbReference type="ARBA" id="ARBA00023237"/>
    </source>
</evidence>
<feature type="domain" description="TonB-dependent receptor plug" evidence="10">
    <location>
        <begin position="121"/>
        <end position="217"/>
    </location>
</feature>
<keyword evidence="3" id="KW-0812">Transmembrane</keyword>
<dbReference type="InterPro" id="IPR012910">
    <property type="entry name" value="Plug_dom"/>
</dbReference>
<keyword evidence="2" id="KW-0813">Transport</keyword>
<dbReference type="InterPro" id="IPR013784">
    <property type="entry name" value="Carb-bd-like_fold"/>
</dbReference>
<dbReference type="Gene3D" id="2.60.40.1120">
    <property type="entry name" value="Carboxypeptidase-like, regulatory domain"/>
    <property type="match status" value="1"/>
</dbReference>
<organism evidence="11">
    <name type="scientific">marine metagenome</name>
    <dbReference type="NCBI Taxonomy" id="408172"/>
    <lineage>
        <taxon>unclassified sequences</taxon>
        <taxon>metagenomes</taxon>
        <taxon>ecological metagenomes</taxon>
    </lineage>
</organism>
<evidence type="ECO:0008006" key="12">
    <source>
        <dbReference type="Google" id="ProtNLM"/>
    </source>
</evidence>
<dbReference type="InterPro" id="IPR036942">
    <property type="entry name" value="Beta-barrel_TonB_sf"/>
</dbReference>
<evidence type="ECO:0000313" key="11">
    <source>
        <dbReference type="EMBL" id="SUZ60702.1"/>
    </source>
</evidence>
<dbReference type="Gene3D" id="2.40.170.20">
    <property type="entry name" value="TonB-dependent receptor, beta-barrel domain"/>
    <property type="match status" value="1"/>
</dbReference>
<evidence type="ECO:0000256" key="3">
    <source>
        <dbReference type="ARBA" id="ARBA00022692"/>
    </source>
</evidence>
<evidence type="ECO:0000259" key="10">
    <source>
        <dbReference type="Pfam" id="PF07715"/>
    </source>
</evidence>
<dbReference type="AlphaFoldDB" id="A0A381P1C8"/>
<dbReference type="PANTHER" id="PTHR30069">
    <property type="entry name" value="TONB-DEPENDENT OUTER MEMBRANE RECEPTOR"/>
    <property type="match status" value="1"/>
</dbReference>
<accession>A0A381P1C8</accession>
<keyword evidence="4" id="KW-0732">Signal</keyword>
<dbReference type="InterPro" id="IPR039426">
    <property type="entry name" value="TonB-dep_rcpt-like"/>
</dbReference>
<protein>
    <recommendedName>
        <fullName evidence="12">TonB-dependent receptor plug domain-containing protein</fullName>
    </recommendedName>
</protein>
<dbReference type="GO" id="GO:0009279">
    <property type="term" value="C:cell outer membrane"/>
    <property type="evidence" value="ECO:0007669"/>
    <property type="project" value="UniProtKB-SubCell"/>
</dbReference>
<keyword evidence="7" id="KW-0675">Receptor</keyword>
<dbReference type="Pfam" id="PF00593">
    <property type="entry name" value="TonB_dep_Rec_b-barrel"/>
    <property type="match status" value="1"/>
</dbReference>
<evidence type="ECO:0000256" key="6">
    <source>
        <dbReference type="ARBA" id="ARBA00023136"/>
    </source>
</evidence>
<dbReference type="InterPro" id="IPR000531">
    <property type="entry name" value="Beta-barrel_TonB"/>
</dbReference>
<dbReference type="Pfam" id="PF07715">
    <property type="entry name" value="Plug"/>
    <property type="match status" value="1"/>
</dbReference>
<name>A0A381P1C8_9ZZZZ</name>
<dbReference type="SUPFAM" id="SSF56935">
    <property type="entry name" value="Porins"/>
    <property type="match status" value="1"/>
</dbReference>
<dbReference type="Gene3D" id="2.170.130.10">
    <property type="entry name" value="TonB-dependent receptor, plug domain"/>
    <property type="match status" value="1"/>
</dbReference>
<sequence>MYFKQIVFILIVSSSLSGGTTGKLTGVVKDEESGNSLIGCNIIINGTLLGASSNEKGDYYILNIPPGKYNIRYEMMGYKKLIQESVSISIDKTTRLNVALKSSVIEGEEVTVIAERKLIQFDVTQSEAIITSEELEGMPVTEVSEVLRLQGGMTQDAGGGLHMRGGRTSEVSYMVDGVPMSDTYDGGISVQIENDNIQELQVISGTFNAEYGKALTGVVNMVTKDGGNRFEGSLNTYTGDYTTNDPLFPNLGSYAIDDDYSISANLSGPILPGRITFYSSGRINNSKGWLNGLQTFTIYGDTVFKDNNSNQYFDNGDQKEEPYYTSLNWYKAWSTQNKITFNISPSTIIKFNTIFNFREGQNYNHGLQLVKDGQITNYNQGRFLSLNLSHSFSSRSFVQFNASEYTHSYQSYLFDDPLDQRYITPDSLFWAHIQATLPQHVIEEYGDQVLYFPAYSFSRWGVNTNRFERETRTRGIKLDFTSQIDKYNQMKIGADYTEHNLTLDTYSLLDLSQADQVFSPYVPDIGSFSRTTYEHSPNEIALYLQDKIEYGDIILNIGLRYERFDPKSRIPKNIHEPYIQNPRNPALDSLSISELENIDWGAVSYTDVDSLGNNVEHTYAEHYARFNDQPALINYTGWWKKTSIKTQVSPRMAVAYPISDKGVIHFAYGYFFKIPDHYLLYNNTDYKLTETGTNFGIFGNPELKPETTISYELGLKQEVAINTRLELRAFYRDARNYVSSGIPIDLGDGKSYYTYINKDYSNSRGIIATIYRRISRSLGGQLDYTYQIAEGANSDPTEEFGAVLAGNEPTRSIIPLDWDQTHNFNGSIFASTKKWGVNTIFQYGSGYPYTPFITNYEMQGEVLSNVLKRNSRRKPTTFRIDLKLHRKINFNKINGRIYLSVYNLTDRRNEIIVYGDSGKSDETIEKRRAEIISLFEPLRPNTLDQYFNRPDWYDPPRQIQLGLQFSF</sequence>
<evidence type="ECO:0000256" key="1">
    <source>
        <dbReference type="ARBA" id="ARBA00004571"/>
    </source>
</evidence>
<keyword evidence="8" id="KW-0998">Cell outer membrane</keyword>
<dbReference type="InterPro" id="IPR037066">
    <property type="entry name" value="Plug_dom_sf"/>
</dbReference>
<dbReference type="GO" id="GO:0030246">
    <property type="term" value="F:carbohydrate binding"/>
    <property type="evidence" value="ECO:0007669"/>
    <property type="project" value="InterPro"/>
</dbReference>
<proteinExistence type="predicted"/>
<dbReference type="PANTHER" id="PTHR30069:SF29">
    <property type="entry name" value="HEMOGLOBIN AND HEMOGLOBIN-HAPTOGLOBIN-BINDING PROTEIN 1-RELATED"/>
    <property type="match status" value="1"/>
</dbReference>
<evidence type="ECO:0000256" key="5">
    <source>
        <dbReference type="ARBA" id="ARBA00023077"/>
    </source>
</evidence>